<evidence type="ECO:0000313" key="3">
    <source>
        <dbReference type="Proteomes" id="UP001595075"/>
    </source>
</evidence>
<feature type="compositionally biased region" description="Basic and acidic residues" evidence="1">
    <location>
        <begin position="50"/>
        <end position="62"/>
    </location>
</feature>
<name>A0ABR4CUK8_9HELO</name>
<evidence type="ECO:0000313" key="2">
    <source>
        <dbReference type="EMBL" id="KAL2073512.1"/>
    </source>
</evidence>
<reference evidence="2 3" key="1">
    <citation type="journal article" date="2024" name="Commun. Biol.">
        <title>Comparative genomic analysis of thermophilic fungi reveals convergent evolutionary adaptations and gene losses.</title>
        <authorList>
            <person name="Steindorff A.S."/>
            <person name="Aguilar-Pontes M.V."/>
            <person name="Robinson A.J."/>
            <person name="Andreopoulos B."/>
            <person name="LaButti K."/>
            <person name="Kuo A."/>
            <person name="Mondo S."/>
            <person name="Riley R."/>
            <person name="Otillar R."/>
            <person name="Haridas S."/>
            <person name="Lipzen A."/>
            <person name="Grimwood J."/>
            <person name="Schmutz J."/>
            <person name="Clum A."/>
            <person name="Reid I.D."/>
            <person name="Moisan M.C."/>
            <person name="Butler G."/>
            <person name="Nguyen T.T.M."/>
            <person name="Dewar K."/>
            <person name="Conant G."/>
            <person name="Drula E."/>
            <person name="Henrissat B."/>
            <person name="Hansel C."/>
            <person name="Singer S."/>
            <person name="Hutchinson M.I."/>
            <person name="de Vries R.P."/>
            <person name="Natvig D.O."/>
            <person name="Powell A.J."/>
            <person name="Tsang A."/>
            <person name="Grigoriev I.V."/>
        </authorList>
    </citation>
    <scope>NUCLEOTIDE SEQUENCE [LARGE SCALE GENOMIC DNA]</scope>
    <source>
        <strain evidence="2 3">CBS 494.80</strain>
    </source>
</reference>
<dbReference type="EMBL" id="JAZHXI010000003">
    <property type="protein sequence ID" value="KAL2073512.1"/>
    <property type="molecule type" value="Genomic_DNA"/>
</dbReference>
<sequence length="106" mass="11667">MLQGRSFNPASEPASLNNNLKDPRAATYTRPDTYNRMAPRPHLHGQATDGSDKADIKYREGDPANLLEGSVDNKREDYATLRSAGEVTEDSTQLYGGGLDTVRVRD</sequence>
<proteinExistence type="predicted"/>
<feature type="region of interest" description="Disordered" evidence="1">
    <location>
        <begin position="1"/>
        <end position="71"/>
    </location>
</feature>
<protein>
    <submittedName>
        <fullName evidence="2">Uncharacterized protein</fullName>
    </submittedName>
</protein>
<accession>A0ABR4CUK8</accession>
<evidence type="ECO:0000256" key="1">
    <source>
        <dbReference type="SAM" id="MobiDB-lite"/>
    </source>
</evidence>
<keyword evidence="3" id="KW-1185">Reference proteome</keyword>
<comment type="caution">
    <text evidence="2">The sequence shown here is derived from an EMBL/GenBank/DDBJ whole genome shotgun (WGS) entry which is preliminary data.</text>
</comment>
<organism evidence="2 3">
    <name type="scientific">Oculimacula yallundae</name>
    <dbReference type="NCBI Taxonomy" id="86028"/>
    <lineage>
        <taxon>Eukaryota</taxon>
        <taxon>Fungi</taxon>
        <taxon>Dikarya</taxon>
        <taxon>Ascomycota</taxon>
        <taxon>Pezizomycotina</taxon>
        <taxon>Leotiomycetes</taxon>
        <taxon>Helotiales</taxon>
        <taxon>Ploettnerulaceae</taxon>
        <taxon>Oculimacula</taxon>
    </lineage>
</organism>
<dbReference type="Proteomes" id="UP001595075">
    <property type="component" value="Unassembled WGS sequence"/>
</dbReference>
<feature type="compositionally biased region" description="Polar residues" evidence="1">
    <location>
        <begin position="1"/>
        <end position="20"/>
    </location>
</feature>
<gene>
    <name evidence="2" type="ORF">VTL71DRAFT_10838</name>
</gene>